<keyword evidence="7" id="KW-0325">Glycoprotein</keyword>
<dbReference type="InterPro" id="IPR008266">
    <property type="entry name" value="Tyr_kinase_AS"/>
</dbReference>
<dbReference type="RefSeq" id="XP_014669815.1">
    <property type="nucleotide sequence ID" value="XM_014814329.1"/>
</dbReference>
<dbReference type="PANTHER" id="PTHR24416:SF349">
    <property type="entry name" value="TYROSINE-PROTEIN KINASE RYK"/>
    <property type="match status" value="1"/>
</dbReference>
<name>A0ABM1EC94_PRICU</name>
<protein>
    <submittedName>
        <fullName evidence="10">Tyrosine-protein kinase RYK-like</fullName>
    </submittedName>
</protein>
<keyword evidence="3" id="KW-0732">Signal</keyword>
<dbReference type="PRINTS" id="PR00109">
    <property type="entry name" value="TYRKINASE"/>
</dbReference>
<organism evidence="9 10">
    <name type="scientific">Priapulus caudatus</name>
    <name type="common">Priapulid worm</name>
    <dbReference type="NCBI Taxonomy" id="37621"/>
    <lineage>
        <taxon>Eukaryota</taxon>
        <taxon>Metazoa</taxon>
        <taxon>Ecdysozoa</taxon>
        <taxon>Scalidophora</taxon>
        <taxon>Priapulida</taxon>
        <taxon>Priapulimorpha</taxon>
        <taxon>Priapulimorphida</taxon>
        <taxon>Priapulidae</taxon>
        <taxon>Priapulus</taxon>
    </lineage>
</organism>
<dbReference type="InterPro" id="IPR011009">
    <property type="entry name" value="Kinase-like_dom_sf"/>
</dbReference>
<evidence type="ECO:0000256" key="2">
    <source>
        <dbReference type="ARBA" id="ARBA00022692"/>
    </source>
</evidence>
<dbReference type="InterPro" id="IPR001245">
    <property type="entry name" value="Ser-Thr/Tyr_kinase_cat_dom"/>
</dbReference>
<dbReference type="Gene3D" id="3.30.200.20">
    <property type="entry name" value="Phosphorylase Kinase, domain 1"/>
    <property type="match status" value="1"/>
</dbReference>
<evidence type="ECO:0000313" key="9">
    <source>
        <dbReference type="Proteomes" id="UP000695022"/>
    </source>
</evidence>
<keyword evidence="5" id="KW-0472">Membrane</keyword>
<dbReference type="PROSITE" id="PS50011">
    <property type="entry name" value="PROTEIN_KINASE_DOM"/>
    <property type="match status" value="1"/>
</dbReference>
<dbReference type="PIRSF" id="PIRSF000654">
    <property type="entry name" value="Integrin-linked_kinase"/>
    <property type="match status" value="1"/>
</dbReference>
<dbReference type="PANTHER" id="PTHR24416">
    <property type="entry name" value="TYROSINE-PROTEIN KINASE RECEPTOR"/>
    <property type="match status" value="1"/>
</dbReference>
<accession>A0ABM1EC94</accession>
<dbReference type="InterPro" id="IPR000719">
    <property type="entry name" value="Prot_kinase_dom"/>
</dbReference>
<keyword evidence="9" id="KW-1185">Reference proteome</keyword>
<gene>
    <name evidence="10" type="primary">LOC106810858</name>
</gene>
<dbReference type="Pfam" id="PF07714">
    <property type="entry name" value="PK_Tyr_Ser-Thr"/>
    <property type="match status" value="1"/>
</dbReference>
<dbReference type="InterPro" id="IPR050122">
    <property type="entry name" value="RTK"/>
</dbReference>
<dbReference type="Proteomes" id="UP000695022">
    <property type="component" value="Unplaced"/>
</dbReference>
<comment type="subcellular location">
    <subcellularLocation>
        <location evidence="1">Cell membrane</location>
        <topology evidence="1">Single-pass membrane protein</topology>
    </subcellularLocation>
</comment>
<dbReference type="Gene3D" id="1.10.510.10">
    <property type="entry name" value="Transferase(Phosphotransferase) domain 1"/>
    <property type="match status" value="1"/>
</dbReference>
<evidence type="ECO:0000259" key="8">
    <source>
        <dbReference type="PROSITE" id="PS50011"/>
    </source>
</evidence>
<evidence type="ECO:0000313" key="10">
    <source>
        <dbReference type="RefSeq" id="XP_014669815.1"/>
    </source>
</evidence>
<evidence type="ECO:0000256" key="5">
    <source>
        <dbReference type="ARBA" id="ARBA00023136"/>
    </source>
</evidence>
<reference evidence="10" key="1">
    <citation type="submission" date="2025-08" db="UniProtKB">
        <authorList>
            <consortium name="RefSeq"/>
        </authorList>
    </citation>
    <scope>IDENTIFICATION</scope>
</reference>
<feature type="domain" description="Protein kinase" evidence="8">
    <location>
        <begin position="43"/>
        <end position="316"/>
    </location>
</feature>
<keyword evidence="6" id="KW-0675">Receptor</keyword>
<evidence type="ECO:0000256" key="4">
    <source>
        <dbReference type="ARBA" id="ARBA00022989"/>
    </source>
</evidence>
<evidence type="ECO:0000256" key="1">
    <source>
        <dbReference type="ARBA" id="ARBA00004162"/>
    </source>
</evidence>
<evidence type="ECO:0000256" key="7">
    <source>
        <dbReference type="ARBA" id="ARBA00023180"/>
    </source>
</evidence>
<proteinExistence type="predicted"/>
<evidence type="ECO:0000256" key="3">
    <source>
        <dbReference type="ARBA" id="ARBA00022729"/>
    </source>
</evidence>
<keyword evidence="2" id="KW-0812">Transmembrane</keyword>
<dbReference type="GeneID" id="106810858"/>
<dbReference type="SUPFAM" id="SSF56112">
    <property type="entry name" value="Protein kinase-like (PK-like)"/>
    <property type="match status" value="1"/>
</dbReference>
<evidence type="ECO:0000256" key="6">
    <source>
        <dbReference type="ARBA" id="ARBA00023170"/>
    </source>
</evidence>
<sequence length="323" mass="36606">MESHGHNPANMAGSYIRFSPVSDLKPPDLRTQISEISIERSRLTLADVIQEGTFGKIYHGVLLGEGADMEVENDVFVKTVTEQASESQVNLFITESCMMLGLSFPSIQTIRSMCMDNERQPLAVFPYASNGLLKKFLHKCKIPGEGQGTQSKLSTQELVHMGIQIIRGVQYLHKKKIIHKDLATRNCVVGQDLNVKITEKALSRDLFPNDYHCLGDNENRPVKWLAIESLIDKRFSPASDVWAFGVLLWELMTLGQQPYPDVDPFEMAQYLREGYRLSQPINCPDELFAVMACCWALCPDDRPKFTQLLQCLQDFYAHLGRYI</sequence>
<keyword evidence="4" id="KW-1133">Transmembrane helix</keyword>
<dbReference type="PROSITE" id="PS00109">
    <property type="entry name" value="PROTEIN_KINASE_TYR"/>
    <property type="match status" value="1"/>
</dbReference>